<gene>
    <name evidence="1" type="ordered locus">AM1_C0168</name>
</gene>
<dbReference type="EMBL" id="CP000840">
    <property type="protein sequence ID" value="ABW32471.1"/>
    <property type="molecule type" value="Genomic_DNA"/>
</dbReference>
<dbReference type="Proteomes" id="UP000000268">
    <property type="component" value="Plasmid pREB3"/>
</dbReference>
<keyword evidence="2" id="KW-1185">Reference proteome</keyword>
<sequence length="41" mass="4666">MSSQYHCHSLCKLKGKKTAIYTFCFILKAGITLIEQQVFQG</sequence>
<proteinExistence type="predicted"/>
<accession>A8ZMR0</accession>
<name>A8ZMR0_ACAM1</name>
<dbReference type="HOGENOM" id="CLU_3264096_0_0_3"/>
<protein>
    <submittedName>
        <fullName evidence="1">Uncharacterized protein</fullName>
    </submittedName>
</protein>
<dbReference type="KEGG" id="amr:AM1_C0168"/>
<evidence type="ECO:0000313" key="1">
    <source>
        <dbReference type="EMBL" id="ABW32471.1"/>
    </source>
</evidence>
<reference evidence="1 2" key="1">
    <citation type="journal article" date="2008" name="Proc. Natl. Acad. Sci. U.S.A.">
        <title>Niche adaptation and genome expansion in the chlorophyll d-producing cyanobacterium Acaryochloris marina.</title>
        <authorList>
            <person name="Swingley W.D."/>
            <person name="Chen M."/>
            <person name="Cheung P.C."/>
            <person name="Conrad A.L."/>
            <person name="Dejesa L.C."/>
            <person name="Hao J."/>
            <person name="Honchak B.M."/>
            <person name="Karbach L.E."/>
            <person name="Kurdoglu A."/>
            <person name="Lahiri S."/>
            <person name="Mastrian S.D."/>
            <person name="Miyashita H."/>
            <person name="Page L."/>
            <person name="Ramakrishna P."/>
            <person name="Satoh S."/>
            <person name="Sattley W.M."/>
            <person name="Shimada Y."/>
            <person name="Taylor H.L."/>
            <person name="Tomo T."/>
            <person name="Tsuchiya T."/>
            <person name="Wang Z.T."/>
            <person name="Raymond J."/>
            <person name="Mimuro M."/>
            <person name="Blankenship R.E."/>
            <person name="Touchman J.W."/>
        </authorList>
    </citation>
    <scope>NUCLEOTIDE SEQUENCE [LARGE SCALE GENOMIC DNA]</scope>
    <source>
        <strain evidence="2">MBIC 11017</strain>
        <plasmid evidence="2">Plasmid pREB3</plasmid>
    </source>
</reference>
<organism evidence="1 2">
    <name type="scientific">Acaryochloris marina (strain MBIC 11017)</name>
    <dbReference type="NCBI Taxonomy" id="329726"/>
    <lineage>
        <taxon>Bacteria</taxon>
        <taxon>Bacillati</taxon>
        <taxon>Cyanobacteriota</taxon>
        <taxon>Cyanophyceae</taxon>
        <taxon>Acaryochloridales</taxon>
        <taxon>Acaryochloridaceae</taxon>
        <taxon>Acaryochloris</taxon>
    </lineage>
</organism>
<dbReference type="AlphaFoldDB" id="A8ZMR0"/>
<evidence type="ECO:0000313" key="2">
    <source>
        <dbReference type="Proteomes" id="UP000000268"/>
    </source>
</evidence>
<geneLocation type="plasmid" evidence="1 2">
    <name>pREB3</name>
</geneLocation>
<keyword evidence="1" id="KW-0614">Plasmid</keyword>